<name>A0A1B2F6W0_PSEPU</name>
<evidence type="ECO:0000313" key="2">
    <source>
        <dbReference type="EMBL" id="ANY88002.1"/>
    </source>
</evidence>
<dbReference type="EMBL" id="CP016634">
    <property type="protein sequence ID" value="ANY88002.1"/>
    <property type="molecule type" value="Genomic_DNA"/>
</dbReference>
<dbReference type="AlphaFoldDB" id="A0A1B2F6W0"/>
<keyword evidence="1" id="KW-0812">Transmembrane</keyword>
<reference evidence="2" key="1">
    <citation type="submission" date="2016-07" db="EMBL/GenBank/DDBJ databases">
        <title>New class B carbapenemase carried by novel plasmid in Pseudomonas putida enviromental strain in eastern Amazonia.</title>
        <authorList>
            <person name="Souza C.O."/>
            <person name="Lima K.V."/>
            <person name="Brasiliense D.M."/>
            <person name="Perez-Chaparro P.J."/>
            <person name="Mamizuka E.M."/>
            <person name="Lima M.O."/>
            <person name="Lima L.N."/>
            <person name="McCulloch J.A."/>
        </authorList>
    </citation>
    <scope>NUCLEOTIDE SEQUENCE [LARGE SCALE GENOMIC DNA]</scope>
    <source>
        <strain evidence="2">IEC33019</strain>
    </source>
</reference>
<feature type="transmembrane region" description="Helical" evidence="1">
    <location>
        <begin position="98"/>
        <end position="119"/>
    </location>
</feature>
<accession>A0A1B2F6W0</accession>
<evidence type="ECO:0000256" key="1">
    <source>
        <dbReference type="SAM" id="Phobius"/>
    </source>
</evidence>
<protein>
    <submittedName>
        <fullName evidence="2">Uncharacterized protein</fullName>
    </submittedName>
</protein>
<gene>
    <name evidence="2" type="ORF">IEC33019_2456</name>
</gene>
<keyword evidence="1" id="KW-0472">Membrane</keyword>
<sequence length="125" mass="13998">MFSAGLMVGLIILGSLCFVGLVLVYVSWRYVDYLESLMPRSEWVLANKRNFADAGLPGKVIRFGAVSMTLAFSKFSVRKGMANADDIKRFPRHVRTMLVCFLFFTYFVLGALLVANYLVRLAEGA</sequence>
<organism evidence="2">
    <name type="scientific">Pseudomonas putida</name>
    <name type="common">Arthrobacter siderocapsulatus</name>
    <dbReference type="NCBI Taxonomy" id="303"/>
    <lineage>
        <taxon>Bacteria</taxon>
        <taxon>Pseudomonadati</taxon>
        <taxon>Pseudomonadota</taxon>
        <taxon>Gammaproteobacteria</taxon>
        <taxon>Pseudomonadales</taxon>
        <taxon>Pseudomonadaceae</taxon>
        <taxon>Pseudomonas</taxon>
    </lineage>
</organism>
<keyword evidence="1" id="KW-1133">Transmembrane helix</keyword>
<feature type="transmembrane region" description="Helical" evidence="1">
    <location>
        <begin position="7"/>
        <end position="28"/>
    </location>
</feature>
<proteinExistence type="predicted"/>